<evidence type="ECO:0000256" key="3">
    <source>
        <dbReference type="SAM" id="MobiDB-lite"/>
    </source>
</evidence>
<dbReference type="OrthoDB" id="9787070at2"/>
<reference evidence="4 5" key="1">
    <citation type="submission" date="2019-06" db="EMBL/GenBank/DDBJ databases">
        <title>Description of Kitasatospora acidophila sp. nov. isolated from pine grove soil, and reclassification of Streptomyces novaecaesareae to Kitasatospora novaeceasareae comb. nov.</title>
        <authorList>
            <person name="Kim M.J."/>
        </authorList>
    </citation>
    <scope>NUCLEOTIDE SEQUENCE [LARGE SCALE GENOMIC DNA]</scope>
    <source>
        <strain evidence="4 5">MMS16-CNU292</strain>
    </source>
</reference>
<name>A0A540W498_9ACTN</name>
<feature type="compositionally biased region" description="Low complexity" evidence="3">
    <location>
        <begin position="1"/>
        <end position="16"/>
    </location>
</feature>
<dbReference type="RefSeq" id="WP_141634451.1">
    <property type="nucleotide sequence ID" value="NZ_VIGB01000003.1"/>
</dbReference>
<dbReference type="Pfam" id="PF13563">
    <property type="entry name" value="2_5_RNA_ligase2"/>
    <property type="match status" value="1"/>
</dbReference>
<evidence type="ECO:0000256" key="1">
    <source>
        <dbReference type="ARBA" id="ARBA00022801"/>
    </source>
</evidence>
<protein>
    <recommendedName>
        <fullName evidence="2">RNA 2',3'-cyclic phosphodiesterase</fullName>
        <shortName evidence="2">RNA 2',3'-CPDase</shortName>
        <ecNumber evidence="2">3.1.4.58</ecNumber>
    </recommendedName>
</protein>
<keyword evidence="5" id="KW-1185">Reference proteome</keyword>
<gene>
    <name evidence="4" type="primary">thpR</name>
    <name evidence="4" type="ORF">E6W39_18440</name>
</gene>
<dbReference type="GO" id="GO:0008664">
    <property type="term" value="F:RNA 2',3'-cyclic 3'-phosphodiesterase activity"/>
    <property type="evidence" value="ECO:0007669"/>
    <property type="project" value="UniProtKB-EC"/>
</dbReference>
<dbReference type="HAMAP" id="MF_01940">
    <property type="entry name" value="RNA_CPDase"/>
    <property type="match status" value="1"/>
</dbReference>
<sequence>MGMASSAAASGHGDPSGPRDRPPRRRGRGGAGGEWSHEALRRGAAPSEVLAELDATVAPLRELPGAERLRWTAPQGRHLTLAFLGAVDEERLPALEDGLAQAVLGHPVHRLRLAGGGHFHDRVLWVGLAGETWALRGLARSVTTVTGEVLGEEAPDLGEEVAFHPHLTLARAGRSGHPDAEERKALRTAAQRLETFQGADFTVAAVHLMRSEFHGGPAQYTRVRSWALHPA</sequence>
<comment type="similarity">
    <text evidence="2">Belongs to the 2H phosphoesterase superfamily. ThpR family.</text>
</comment>
<feature type="short sequence motif" description="HXTX 1" evidence="2">
    <location>
        <begin position="78"/>
        <end position="81"/>
    </location>
</feature>
<dbReference type="Proteomes" id="UP000319103">
    <property type="component" value="Unassembled WGS sequence"/>
</dbReference>
<feature type="region of interest" description="Disordered" evidence="3">
    <location>
        <begin position="1"/>
        <end position="41"/>
    </location>
</feature>
<proteinExistence type="inferred from homology"/>
<dbReference type="EC" id="3.1.4.58" evidence="2"/>
<dbReference type="PANTHER" id="PTHR35561">
    <property type="entry name" value="RNA 2',3'-CYCLIC PHOSPHODIESTERASE"/>
    <property type="match status" value="1"/>
</dbReference>
<feature type="active site" description="Proton acceptor" evidence="2">
    <location>
        <position position="166"/>
    </location>
</feature>
<comment type="function">
    <text evidence="2">Hydrolyzes RNA 2',3'-cyclic phosphodiester to an RNA 2'-phosphomonoester.</text>
</comment>
<evidence type="ECO:0000313" key="5">
    <source>
        <dbReference type="Proteomes" id="UP000319103"/>
    </source>
</evidence>
<organism evidence="4 5">
    <name type="scientific">Kitasatospora acidiphila</name>
    <dbReference type="NCBI Taxonomy" id="2567942"/>
    <lineage>
        <taxon>Bacteria</taxon>
        <taxon>Bacillati</taxon>
        <taxon>Actinomycetota</taxon>
        <taxon>Actinomycetes</taxon>
        <taxon>Kitasatosporales</taxon>
        <taxon>Streptomycetaceae</taxon>
        <taxon>Kitasatospora</taxon>
    </lineage>
</organism>
<dbReference type="EMBL" id="VIGB01000003">
    <property type="protein sequence ID" value="TQF03845.1"/>
    <property type="molecule type" value="Genomic_DNA"/>
</dbReference>
<comment type="catalytic activity">
    <reaction evidence="2">
        <text>a 3'-end 2',3'-cyclophospho-ribonucleotide-RNA + H2O = a 3'-end 2'-phospho-ribonucleotide-RNA + H(+)</text>
        <dbReference type="Rhea" id="RHEA:11828"/>
        <dbReference type="Rhea" id="RHEA-COMP:10464"/>
        <dbReference type="Rhea" id="RHEA-COMP:17353"/>
        <dbReference type="ChEBI" id="CHEBI:15377"/>
        <dbReference type="ChEBI" id="CHEBI:15378"/>
        <dbReference type="ChEBI" id="CHEBI:83064"/>
        <dbReference type="ChEBI" id="CHEBI:173113"/>
        <dbReference type="EC" id="3.1.4.58"/>
    </reaction>
</comment>
<feature type="active site" description="Proton donor" evidence="2">
    <location>
        <position position="78"/>
    </location>
</feature>
<evidence type="ECO:0000256" key="2">
    <source>
        <dbReference type="HAMAP-Rule" id="MF_01940"/>
    </source>
</evidence>
<feature type="short sequence motif" description="HXTX 2" evidence="2">
    <location>
        <begin position="166"/>
        <end position="169"/>
    </location>
</feature>
<accession>A0A540W498</accession>
<keyword evidence="1 2" id="KW-0378">Hydrolase</keyword>
<dbReference type="Gene3D" id="3.90.1140.10">
    <property type="entry name" value="Cyclic phosphodiesterase"/>
    <property type="match status" value="1"/>
</dbReference>
<dbReference type="SUPFAM" id="SSF55144">
    <property type="entry name" value="LigT-like"/>
    <property type="match status" value="1"/>
</dbReference>
<dbReference type="InterPro" id="IPR004175">
    <property type="entry name" value="RNA_CPDase"/>
</dbReference>
<comment type="caution">
    <text evidence="4">The sequence shown here is derived from an EMBL/GenBank/DDBJ whole genome shotgun (WGS) entry which is preliminary data.</text>
</comment>
<dbReference type="InterPro" id="IPR009097">
    <property type="entry name" value="Cyclic_Pdiesterase"/>
</dbReference>
<dbReference type="GO" id="GO:0004113">
    <property type="term" value="F:2',3'-cyclic-nucleotide 3'-phosphodiesterase activity"/>
    <property type="evidence" value="ECO:0007669"/>
    <property type="project" value="InterPro"/>
</dbReference>
<dbReference type="AlphaFoldDB" id="A0A540W498"/>
<dbReference type="PANTHER" id="PTHR35561:SF1">
    <property type="entry name" value="RNA 2',3'-CYCLIC PHOSPHODIESTERASE"/>
    <property type="match status" value="1"/>
</dbReference>
<dbReference type="NCBIfam" id="TIGR02258">
    <property type="entry name" value="2_5_ligase"/>
    <property type="match status" value="1"/>
</dbReference>
<evidence type="ECO:0000313" key="4">
    <source>
        <dbReference type="EMBL" id="TQF03845.1"/>
    </source>
</evidence>